<name>A0A183B9V0_9TREM</name>
<evidence type="ECO:0000256" key="2">
    <source>
        <dbReference type="PROSITE-ProRule" id="PRU00459"/>
    </source>
</evidence>
<evidence type="ECO:0000313" key="5">
    <source>
        <dbReference type="Proteomes" id="UP000272942"/>
    </source>
</evidence>
<dbReference type="InterPro" id="IPR050548">
    <property type="entry name" value="PcG_chromatin_remod_factors"/>
</dbReference>
<protein>
    <submittedName>
        <fullName evidence="6">Polycomb protein SCMH1</fullName>
    </submittedName>
</protein>
<evidence type="ECO:0000313" key="6">
    <source>
        <dbReference type="WBParaSite" id="ECPE_0001602501-mRNA-1"/>
    </source>
</evidence>
<accession>A0A183B9V0</accession>
<evidence type="ECO:0000256" key="1">
    <source>
        <dbReference type="ARBA" id="ARBA00022737"/>
    </source>
</evidence>
<dbReference type="WBParaSite" id="ECPE_0001602501-mRNA-1">
    <property type="protein sequence ID" value="ECPE_0001602501-mRNA-1"/>
    <property type="gene ID" value="ECPE_0001602501"/>
</dbReference>
<feature type="repeat" description="MBT" evidence="2">
    <location>
        <begin position="1"/>
        <end position="78"/>
    </location>
</feature>
<dbReference type="Proteomes" id="UP000272942">
    <property type="component" value="Unassembled WGS sequence"/>
</dbReference>
<feature type="compositionally biased region" description="Basic residues" evidence="3">
    <location>
        <begin position="150"/>
        <end position="166"/>
    </location>
</feature>
<feature type="region of interest" description="Disordered" evidence="3">
    <location>
        <begin position="111"/>
        <end position="186"/>
    </location>
</feature>
<feature type="compositionally biased region" description="Low complexity" evidence="3">
    <location>
        <begin position="290"/>
        <end position="306"/>
    </location>
</feature>
<feature type="region of interest" description="Disordered" evidence="3">
    <location>
        <begin position="254"/>
        <end position="366"/>
    </location>
</feature>
<dbReference type="GO" id="GO:0045892">
    <property type="term" value="P:negative regulation of DNA-templated transcription"/>
    <property type="evidence" value="ECO:0007669"/>
    <property type="project" value="TreeGrafter"/>
</dbReference>
<feature type="compositionally biased region" description="Basic residues" evidence="3">
    <location>
        <begin position="125"/>
        <end position="135"/>
    </location>
</feature>
<organism evidence="6">
    <name type="scientific">Echinostoma caproni</name>
    <dbReference type="NCBI Taxonomy" id="27848"/>
    <lineage>
        <taxon>Eukaryota</taxon>
        <taxon>Metazoa</taxon>
        <taxon>Spiralia</taxon>
        <taxon>Lophotrochozoa</taxon>
        <taxon>Platyhelminthes</taxon>
        <taxon>Trematoda</taxon>
        <taxon>Digenea</taxon>
        <taxon>Plagiorchiida</taxon>
        <taxon>Echinostomata</taxon>
        <taxon>Echinostomatoidea</taxon>
        <taxon>Echinostomatidae</taxon>
        <taxon>Echinostoma</taxon>
    </lineage>
</organism>
<dbReference type="AlphaFoldDB" id="A0A183B9V0"/>
<feature type="region of interest" description="Disordered" evidence="3">
    <location>
        <begin position="473"/>
        <end position="514"/>
    </location>
</feature>
<feature type="compositionally biased region" description="Pro residues" evidence="3">
    <location>
        <begin position="502"/>
        <end position="513"/>
    </location>
</feature>
<dbReference type="EMBL" id="UZAN01062528">
    <property type="protein sequence ID" value="VDP93255.1"/>
    <property type="molecule type" value="Genomic_DNA"/>
</dbReference>
<feature type="compositionally biased region" description="Polar residues" evidence="3">
    <location>
        <begin position="202"/>
        <end position="227"/>
    </location>
</feature>
<sequence length="534" mass="57448">PPPDPADNYFQVGDKLEAVDRRNTQLICPATVGAVNGQHVLVSFDGWSGAFDYWTRFDSRELFPVGWCKLADYPLQAPGPNALRSPPSHSTPGPLSKAVLAPPVTSGHAFSLDVSSVNETPTGRKGSRGKAKPGTRKGIVATSRAASQSRPRRIPRLTRKRRRKPHLLLGSTQNRNGTPHPVRGDLNRPLALTIQTSWTTDAASLNNRPGSDTSHPQTESADSSMRSLGSPPPPIIHPITMDDDEYVDADSLLNVTTGSSSSDPPPPSIEAAVTAVSSCTSLPTHGADLSSNTSSTSRGRRTSSSSDCVVRLQAKSPPTLPSGGTGELGSNHPELKSWQVVTTEPRVKPKKKSKPDKKHRERSLAESTNGLKKKFKFINDTSESIARSVSDWKSEDRSISPVERNIKPGPLTVDTTENFHHPSHSHLGSDRRALSVDTHDLDSRGLVAHGYCHDYHRSPQDSVQAVPKSTSFLGASHPEFGESNEQPIDGDDGSVVTSQVTAPPPGTGVPPCPTSNWYASTKLDYPGKLNEIYS</sequence>
<dbReference type="PROSITE" id="PS51079">
    <property type="entry name" value="MBT"/>
    <property type="match status" value="1"/>
</dbReference>
<dbReference type="GO" id="GO:0042393">
    <property type="term" value="F:histone binding"/>
    <property type="evidence" value="ECO:0007669"/>
    <property type="project" value="TreeGrafter"/>
</dbReference>
<feature type="region of interest" description="Disordered" evidence="3">
    <location>
        <begin position="202"/>
        <end position="241"/>
    </location>
</feature>
<dbReference type="PANTHER" id="PTHR12247">
    <property type="entry name" value="POLYCOMB GROUP PROTEIN"/>
    <property type="match status" value="1"/>
</dbReference>
<dbReference type="OrthoDB" id="2390104at2759"/>
<gene>
    <name evidence="4" type="ORF">ECPE_LOCUS15983</name>
</gene>
<dbReference type="SMART" id="SM00561">
    <property type="entry name" value="MBT"/>
    <property type="match status" value="1"/>
</dbReference>
<dbReference type="PANTHER" id="PTHR12247:SF132">
    <property type="entry name" value="POLYCOMB PROTEIN SCM"/>
    <property type="match status" value="1"/>
</dbReference>
<dbReference type="GO" id="GO:0005634">
    <property type="term" value="C:nucleus"/>
    <property type="evidence" value="ECO:0007669"/>
    <property type="project" value="InterPro"/>
</dbReference>
<keyword evidence="1" id="KW-0677">Repeat</keyword>
<reference evidence="6" key="1">
    <citation type="submission" date="2016-06" db="UniProtKB">
        <authorList>
            <consortium name="WormBaseParasite"/>
        </authorList>
    </citation>
    <scope>IDENTIFICATION</scope>
</reference>
<feature type="compositionally biased region" description="Basic residues" evidence="3">
    <location>
        <begin position="348"/>
        <end position="361"/>
    </location>
</feature>
<dbReference type="Gene3D" id="2.30.30.140">
    <property type="match status" value="1"/>
</dbReference>
<dbReference type="CDD" id="cd20092">
    <property type="entry name" value="MBT_dScm-like_rpt2"/>
    <property type="match status" value="1"/>
</dbReference>
<dbReference type="Pfam" id="PF02820">
    <property type="entry name" value="MBT"/>
    <property type="match status" value="1"/>
</dbReference>
<proteinExistence type="predicted"/>
<dbReference type="InterPro" id="IPR004092">
    <property type="entry name" value="Mbt"/>
</dbReference>
<evidence type="ECO:0000313" key="4">
    <source>
        <dbReference type="EMBL" id="VDP93255.1"/>
    </source>
</evidence>
<keyword evidence="5" id="KW-1185">Reference proteome</keyword>
<dbReference type="SUPFAM" id="SSF63748">
    <property type="entry name" value="Tudor/PWWP/MBT"/>
    <property type="match status" value="1"/>
</dbReference>
<reference evidence="4 5" key="2">
    <citation type="submission" date="2018-11" db="EMBL/GenBank/DDBJ databases">
        <authorList>
            <consortium name="Pathogen Informatics"/>
        </authorList>
    </citation>
    <scope>NUCLEOTIDE SEQUENCE [LARGE SCALE GENOMIC DNA]</scope>
    <source>
        <strain evidence="4 5">Egypt</strain>
    </source>
</reference>
<evidence type="ECO:0000256" key="3">
    <source>
        <dbReference type="SAM" id="MobiDB-lite"/>
    </source>
</evidence>
<dbReference type="GO" id="GO:0003682">
    <property type="term" value="F:chromatin binding"/>
    <property type="evidence" value="ECO:0007669"/>
    <property type="project" value="TreeGrafter"/>
</dbReference>